<evidence type="ECO:0000313" key="2">
    <source>
        <dbReference type="Proteomes" id="UP000739538"/>
    </source>
</evidence>
<evidence type="ECO:0000313" key="1">
    <source>
        <dbReference type="EMBL" id="MCA9758819.1"/>
    </source>
</evidence>
<comment type="caution">
    <text evidence="1">The sequence shown here is derived from an EMBL/GenBank/DDBJ whole genome shotgun (WGS) entry which is preliminary data.</text>
</comment>
<dbReference type="Proteomes" id="UP000739538">
    <property type="component" value="Unassembled WGS sequence"/>
</dbReference>
<reference evidence="1" key="1">
    <citation type="submission" date="2020-04" db="EMBL/GenBank/DDBJ databases">
        <authorList>
            <person name="Zhang T."/>
        </authorList>
    </citation>
    <scope>NUCLEOTIDE SEQUENCE</scope>
    <source>
        <strain evidence="1">HKST-UBA02</strain>
    </source>
</reference>
<name>A0A956NKL9_UNCEI</name>
<gene>
    <name evidence="1" type="ORF">KDA27_23700</name>
</gene>
<accession>A0A956NKL9</accession>
<organism evidence="1 2">
    <name type="scientific">Eiseniibacteriota bacterium</name>
    <dbReference type="NCBI Taxonomy" id="2212470"/>
    <lineage>
        <taxon>Bacteria</taxon>
        <taxon>Candidatus Eiseniibacteriota</taxon>
    </lineage>
</organism>
<protein>
    <submittedName>
        <fullName evidence="1">Uncharacterized protein</fullName>
    </submittedName>
</protein>
<proteinExistence type="predicted"/>
<sequence>MTVVSLTYNSDWLAGLNPLGLRSEQRAISSTARQLEEQWVDALDYQTTVSIGERWNRLVTAIQDVADEASEPDWDGHGALQANEMAVRWAFQFALSLPRDLPLPQPSIDKDGEVSFEWYLGPRAVFSVSVAPNGTLSYAGLYGHRKCYGVESLDSSVPEPILEGIRRLTRDASAFAG</sequence>
<reference evidence="1" key="2">
    <citation type="journal article" date="2021" name="Microbiome">
        <title>Successional dynamics and alternative stable states in a saline activated sludge microbial community over 9 years.</title>
        <authorList>
            <person name="Wang Y."/>
            <person name="Ye J."/>
            <person name="Ju F."/>
            <person name="Liu L."/>
            <person name="Boyd J.A."/>
            <person name="Deng Y."/>
            <person name="Parks D.H."/>
            <person name="Jiang X."/>
            <person name="Yin X."/>
            <person name="Woodcroft B.J."/>
            <person name="Tyson G.W."/>
            <person name="Hugenholtz P."/>
            <person name="Polz M.F."/>
            <person name="Zhang T."/>
        </authorList>
    </citation>
    <scope>NUCLEOTIDE SEQUENCE</scope>
    <source>
        <strain evidence="1">HKST-UBA02</strain>
    </source>
</reference>
<dbReference type="AlphaFoldDB" id="A0A956NKL9"/>
<dbReference type="EMBL" id="JAGQHS010000216">
    <property type="protein sequence ID" value="MCA9758819.1"/>
    <property type="molecule type" value="Genomic_DNA"/>
</dbReference>